<feature type="compositionally biased region" description="Low complexity" evidence="1">
    <location>
        <begin position="56"/>
        <end position="71"/>
    </location>
</feature>
<accession>A0A1D2VS14</accession>
<evidence type="ECO:0000313" key="3">
    <source>
        <dbReference type="Proteomes" id="UP000095038"/>
    </source>
</evidence>
<feature type="region of interest" description="Disordered" evidence="1">
    <location>
        <begin position="47"/>
        <end position="71"/>
    </location>
</feature>
<dbReference type="InParanoid" id="A0A1D2VS14"/>
<keyword evidence="3" id="KW-1185">Reference proteome</keyword>
<organism evidence="2 3">
    <name type="scientific">Ascoidea rubescens DSM 1968</name>
    <dbReference type="NCBI Taxonomy" id="1344418"/>
    <lineage>
        <taxon>Eukaryota</taxon>
        <taxon>Fungi</taxon>
        <taxon>Dikarya</taxon>
        <taxon>Ascomycota</taxon>
        <taxon>Saccharomycotina</taxon>
        <taxon>Saccharomycetes</taxon>
        <taxon>Ascoideaceae</taxon>
        <taxon>Ascoidea</taxon>
    </lineage>
</organism>
<gene>
    <name evidence="2" type="ORF">ASCRUDRAFT_74025</name>
</gene>
<reference evidence="3" key="1">
    <citation type="submission" date="2016-05" db="EMBL/GenBank/DDBJ databases">
        <title>Comparative genomics of biotechnologically important yeasts.</title>
        <authorList>
            <consortium name="DOE Joint Genome Institute"/>
            <person name="Riley R."/>
            <person name="Haridas S."/>
            <person name="Wolfe K.H."/>
            <person name="Lopes M.R."/>
            <person name="Hittinger C.T."/>
            <person name="Goker M."/>
            <person name="Salamov A."/>
            <person name="Wisecaver J."/>
            <person name="Long T.M."/>
            <person name="Aerts A.L."/>
            <person name="Barry K."/>
            <person name="Choi C."/>
            <person name="Clum A."/>
            <person name="Coughlan A.Y."/>
            <person name="Deshpande S."/>
            <person name="Douglass A.P."/>
            <person name="Hanson S.J."/>
            <person name="Klenk H.-P."/>
            <person name="Labutti K."/>
            <person name="Lapidus A."/>
            <person name="Lindquist E."/>
            <person name="Lipzen A."/>
            <person name="Meier-Kolthoff J.P."/>
            <person name="Ohm R.A."/>
            <person name="Otillar R.P."/>
            <person name="Pangilinan J."/>
            <person name="Peng Y."/>
            <person name="Rokas A."/>
            <person name="Rosa C.A."/>
            <person name="Scheuner C."/>
            <person name="Sibirny A.A."/>
            <person name="Slot J.C."/>
            <person name="Stielow J.B."/>
            <person name="Sun H."/>
            <person name="Kurtzman C.P."/>
            <person name="Blackwell M."/>
            <person name="Grigoriev I.V."/>
            <person name="Jeffries T.W."/>
        </authorList>
    </citation>
    <scope>NUCLEOTIDE SEQUENCE [LARGE SCALE GENOMIC DNA]</scope>
    <source>
        <strain evidence="3">DSM 1968</strain>
    </source>
</reference>
<evidence type="ECO:0000313" key="2">
    <source>
        <dbReference type="EMBL" id="ODV64389.1"/>
    </source>
</evidence>
<dbReference type="Proteomes" id="UP000095038">
    <property type="component" value="Unassembled WGS sequence"/>
</dbReference>
<sequence length="71" mass="7424">MLSLLPLRCCRCCQCCSAYVLLFCAHSKQTLITIYRPSSAPLAASLVPSADPPSPTTSSSSVPLSALALPL</sequence>
<dbReference type="RefSeq" id="XP_020050696.1">
    <property type="nucleotide sequence ID" value="XM_020192523.1"/>
</dbReference>
<proteinExistence type="predicted"/>
<name>A0A1D2VS14_9ASCO</name>
<dbReference type="GeneID" id="30966159"/>
<dbReference type="EMBL" id="KV454475">
    <property type="protein sequence ID" value="ODV64389.1"/>
    <property type="molecule type" value="Genomic_DNA"/>
</dbReference>
<evidence type="ECO:0000256" key="1">
    <source>
        <dbReference type="SAM" id="MobiDB-lite"/>
    </source>
</evidence>
<protein>
    <submittedName>
        <fullName evidence="2">Uncharacterized protein</fullName>
    </submittedName>
</protein>
<dbReference type="AlphaFoldDB" id="A0A1D2VS14"/>